<protein>
    <recommendedName>
        <fullName evidence="3">J domain-containing protein</fullName>
    </recommendedName>
</protein>
<keyword evidence="2" id="KW-0812">Transmembrane</keyword>
<dbReference type="PANTHER" id="PTHR44360">
    <property type="entry name" value="DNAJ HOMOLOG SUBFAMILY B MEMBER 9"/>
    <property type="match status" value="1"/>
</dbReference>
<feature type="transmembrane region" description="Helical" evidence="2">
    <location>
        <begin position="55"/>
        <end position="73"/>
    </location>
</feature>
<feature type="transmembrane region" description="Helical" evidence="2">
    <location>
        <begin position="6"/>
        <end position="24"/>
    </location>
</feature>
<organism evidence="4 5">
    <name type="scientific">Pneumocystis murina (strain B123)</name>
    <name type="common">Mouse pneumocystis pneumonia agent</name>
    <name type="synonym">Pneumocystis carinii f. sp. muris</name>
    <dbReference type="NCBI Taxonomy" id="1069680"/>
    <lineage>
        <taxon>Eukaryota</taxon>
        <taxon>Fungi</taxon>
        <taxon>Dikarya</taxon>
        <taxon>Ascomycota</taxon>
        <taxon>Taphrinomycotina</taxon>
        <taxon>Pneumocystomycetes</taxon>
        <taxon>Pneumocystaceae</taxon>
        <taxon>Pneumocystis</taxon>
    </lineage>
</organism>
<dbReference type="AlphaFoldDB" id="M7NRL8"/>
<evidence type="ECO:0000313" key="4">
    <source>
        <dbReference type="EMBL" id="EMR09917.1"/>
    </source>
</evidence>
<dbReference type="InterPro" id="IPR051948">
    <property type="entry name" value="Hsp70_co-chaperone_J-domain"/>
</dbReference>
<dbReference type="HOGENOM" id="CLU_043818_0_0_1"/>
<name>M7NRL8_PNEMU</name>
<dbReference type="InterPro" id="IPR036869">
    <property type="entry name" value="J_dom_sf"/>
</dbReference>
<proteinExistence type="predicted"/>
<evidence type="ECO:0000256" key="1">
    <source>
        <dbReference type="ARBA" id="ARBA00023186"/>
    </source>
</evidence>
<dbReference type="SMART" id="SM00271">
    <property type="entry name" value="DnaJ"/>
    <property type="match status" value="1"/>
</dbReference>
<dbReference type="GO" id="GO:0051787">
    <property type="term" value="F:misfolded protein binding"/>
    <property type="evidence" value="ECO:0007669"/>
    <property type="project" value="TreeGrafter"/>
</dbReference>
<accession>M7NRL8</accession>
<dbReference type="GeneID" id="19895371"/>
<dbReference type="SUPFAM" id="SSF46565">
    <property type="entry name" value="Chaperone J-domain"/>
    <property type="match status" value="1"/>
</dbReference>
<dbReference type="GO" id="GO:0051087">
    <property type="term" value="F:protein-folding chaperone binding"/>
    <property type="evidence" value="ECO:0007669"/>
    <property type="project" value="TreeGrafter"/>
</dbReference>
<dbReference type="GO" id="GO:0005783">
    <property type="term" value="C:endoplasmic reticulum"/>
    <property type="evidence" value="ECO:0007669"/>
    <property type="project" value="TreeGrafter"/>
</dbReference>
<dbReference type="STRING" id="1069680.M7NRL8"/>
<reference evidence="5" key="1">
    <citation type="journal article" date="2016" name="Nat. Commun.">
        <title>Genome analysis of three Pneumocystis species reveals adaptation mechanisms to life exclusively in mammalian hosts.</title>
        <authorList>
            <person name="Ma L."/>
            <person name="Chen Z."/>
            <person name="Huang D.W."/>
            <person name="Kutty G."/>
            <person name="Ishihara M."/>
            <person name="Wang H."/>
            <person name="Abouelleil A."/>
            <person name="Bishop L."/>
            <person name="Davey E."/>
            <person name="Deng R."/>
            <person name="Deng X."/>
            <person name="Fan L."/>
            <person name="Fantoni G."/>
            <person name="Fitzgerald M."/>
            <person name="Gogineni E."/>
            <person name="Goldberg J.M."/>
            <person name="Handley G."/>
            <person name="Hu X."/>
            <person name="Huber C."/>
            <person name="Jiao X."/>
            <person name="Jones K."/>
            <person name="Levin J.Z."/>
            <person name="Liu Y."/>
            <person name="Macdonald P."/>
            <person name="Melnikov A."/>
            <person name="Raley C."/>
            <person name="Sassi M."/>
            <person name="Sherman B.T."/>
            <person name="Song X."/>
            <person name="Sykes S."/>
            <person name="Tran B."/>
            <person name="Walsh L."/>
            <person name="Xia Y."/>
            <person name="Yang J."/>
            <person name="Young S."/>
            <person name="Zeng Q."/>
            <person name="Zheng X."/>
            <person name="Stephens R."/>
            <person name="Nusbaum C."/>
            <person name="Birren B.W."/>
            <person name="Azadi P."/>
            <person name="Lempicki R.A."/>
            <person name="Cuomo C.A."/>
            <person name="Kovacs J.A."/>
        </authorList>
    </citation>
    <scope>NUCLEOTIDE SEQUENCE [LARGE SCALE GENOMIC DNA]</scope>
    <source>
        <strain evidence="5">B123</strain>
    </source>
</reference>
<dbReference type="PROSITE" id="PS50076">
    <property type="entry name" value="DNAJ_2"/>
    <property type="match status" value="1"/>
</dbReference>
<dbReference type="RefSeq" id="XP_007873639.1">
    <property type="nucleotide sequence ID" value="XM_007875448.1"/>
</dbReference>
<dbReference type="OMA" id="VAYQHIR"/>
<dbReference type="eggNOG" id="KOG0713">
    <property type="taxonomic scope" value="Eukaryota"/>
</dbReference>
<dbReference type="CDD" id="cd06257">
    <property type="entry name" value="DnaJ"/>
    <property type="match status" value="1"/>
</dbReference>
<evidence type="ECO:0000259" key="3">
    <source>
        <dbReference type="PROSITE" id="PS50076"/>
    </source>
</evidence>
<feature type="domain" description="J" evidence="3">
    <location>
        <begin position="78"/>
        <end position="142"/>
    </location>
</feature>
<dbReference type="VEuPathDB" id="FungiDB:PNEG_01677"/>
<keyword evidence="1" id="KW-0143">Chaperone</keyword>
<dbReference type="OrthoDB" id="436519at2759"/>
<keyword evidence="5" id="KW-1185">Reference proteome</keyword>
<dbReference type="Proteomes" id="UP000011958">
    <property type="component" value="Unassembled WGS sequence"/>
</dbReference>
<dbReference type="PANTHER" id="PTHR44360:SF1">
    <property type="entry name" value="DNAJ HOMOLOG SUBFAMILY B MEMBER 9"/>
    <property type="match status" value="1"/>
</dbReference>
<evidence type="ECO:0000256" key="2">
    <source>
        <dbReference type="SAM" id="Phobius"/>
    </source>
</evidence>
<keyword evidence="2" id="KW-1133">Transmembrane helix</keyword>
<sequence length="322" mass="38434">MELPPGIMLWIFWCIFSGKLIGILQKLYYQIRRRICYIQECPVNSVDFSRDRRKISLFLIIVYLLFIMCEFYVKSSQNFYEILKISPYSLSKGKLKTHFHKIALKIHPDKIKNGDATEFIRLRLAYNVLSNEKQRFAYERLGPSMIEWSKTVSLYEILFESIKPTFQFYGGIIFVSLVFNFLGIKPLKTFWYFYIIGLWFTLEVLSIIRSYPIFPFNFIFLRKLPFEFLTTIHTFLRIFLLAWSDIEFILFSEKNVIDISENSKKIFSLSSILLDESNHLLEMEYSCYGDKSVAKDRIKKRIKEVVLENQVNFELNRLKKLD</sequence>
<keyword evidence="2" id="KW-0472">Membrane</keyword>
<comment type="caution">
    <text evidence="4">The sequence shown here is derived from an EMBL/GenBank/DDBJ whole genome shotgun (WGS) entry which is preliminary data.</text>
</comment>
<evidence type="ECO:0000313" key="5">
    <source>
        <dbReference type="Proteomes" id="UP000011958"/>
    </source>
</evidence>
<dbReference type="Pfam" id="PF00226">
    <property type="entry name" value="DnaJ"/>
    <property type="match status" value="1"/>
</dbReference>
<dbReference type="Gene3D" id="1.10.287.110">
    <property type="entry name" value="DnaJ domain"/>
    <property type="match status" value="1"/>
</dbReference>
<dbReference type="GO" id="GO:0036503">
    <property type="term" value="P:ERAD pathway"/>
    <property type="evidence" value="ECO:0007669"/>
    <property type="project" value="TreeGrafter"/>
</dbReference>
<gene>
    <name evidence="4" type="ORF">PNEG_01677</name>
</gene>
<feature type="transmembrane region" description="Helical" evidence="2">
    <location>
        <begin position="191"/>
        <end position="208"/>
    </location>
</feature>
<dbReference type="InterPro" id="IPR001623">
    <property type="entry name" value="DnaJ_domain"/>
</dbReference>
<dbReference type="EMBL" id="AFWA02000008">
    <property type="protein sequence ID" value="EMR09917.1"/>
    <property type="molecule type" value="Genomic_DNA"/>
</dbReference>
<feature type="transmembrane region" description="Helical" evidence="2">
    <location>
        <begin position="166"/>
        <end position="184"/>
    </location>
</feature>